<dbReference type="InterPro" id="IPR016181">
    <property type="entry name" value="Acyl_CoA_acyltransferase"/>
</dbReference>
<dbReference type="CDD" id="cd04301">
    <property type="entry name" value="NAT_SF"/>
    <property type="match status" value="1"/>
</dbReference>
<dbReference type="PROSITE" id="PS51186">
    <property type="entry name" value="GNAT"/>
    <property type="match status" value="1"/>
</dbReference>
<dbReference type="Proteomes" id="UP000053259">
    <property type="component" value="Unassembled WGS sequence"/>
</dbReference>
<dbReference type="PANTHER" id="PTHR43072">
    <property type="entry name" value="N-ACETYLTRANSFERASE"/>
    <property type="match status" value="1"/>
</dbReference>
<dbReference type="SUPFAM" id="SSF55729">
    <property type="entry name" value="Acyl-CoA N-acyltransferases (Nat)"/>
    <property type="match status" value="1"/>
</dbReference>
<dbReference type="GeneID" id="27310401"/>
<evidence type="ECO:0000259" key="1">
    <source>
        <dbReference type="PROSITE" id="PS51186"/>
    </source>
</evidence>
<dbReference type="InParanoid" id="A0A0D2AJG9"/>
<dbReference type="HOGENOM" id="CLU_013985_6_2_1"/>
<dbReference type="VEuPathDB" id="FungiDB:PV09_02428"/>
<name>A0A0D2AJG9_9PEZI</name>
<dbReference type="EMBL" id="KN847534">
    <property type="protein sequence ID" value="KIW06735.1"/>
    <property type="molecule type" value="Genomic_DNA"/>
</dbReference>
<evidence type="ECO:0000313" key="2">
    <source>
        <dbReference type="EMBL" id="KIW06735.1"/>
    </source>
</evidence>
<dbReference type="Pfam" id="PF13508">
    <property type="entry name" value="Acetyltransf_7"/>
    <property type="match status" value="1"/>
</dbReference>
<dbReference type="AlphaFoldDB" id="A0A0D2AJG9"/>
<dbReference type="RefSeq" id="XP_016216604.1">
    <property type="nucleotide sequence ID" value="XM_016355468.1"/>
</dbReference>
<dbReference type="GO" id="GO:0016747">
    <property type="term" value="F:acyltransferase activity, transferring groups other than amino-acyl groups"/>
    <property type="evidence" value="ECO:0007669"/>
    <property type="project" value="InterPro"/>
</dbReference>
<gene>
    <name evidence="2" type="ORF">PV09_02428</name>
</gene>
<evidence type="ECO:0000313" key="3">
    <source>
        <dbReference type="Proteomes" id="UP000053259"/>
    </source>
</evidence>
<feature type="domain" description="N-acetyltransferase" evidence="1">
    <location>
        <begin position="82"/>
        <end position="230"/>
    </location>
</feature>
<dbReference type="Gene3D" id="3.40.630.30">
    <property type="match status" value="1"/>
</dbReference>
<proteinExistence type="predicted"/>
<reference evidence="2 3" key="1">
    <citation type="submission" date="2015-01" db="EMBL/GenBank/DDBJ databases">
        <title>The Genome Sequence of Ochroconis gallopava CBS43764.</title>
        <authorList>
            <consortium name="The Broad Institute Genomics Platform"/>
            <person name="Cuomo C."/>
            <person name="de Hoog S."/>
            <person name="Gorbushina A."/>
            <person name="Stielow B."/>
            <person name="Teixiera M."/>
            <person name="Abouelleil A."/>
            <person name="Chapman S.B."/>
            <person name="Priest M."/>
            <person name="Young S.K."/>
            <person name="Wortman J."/>
            <person name="Nusbaum C."/>
            <person name="Birren B."/>
        </authorList>
    </citation>
    <scope>NUCLEOTIDE SEQUENCE [LARGE SCALE GENOMIC DNA]</scope>
    <source>
        <strain evidence="2 3">CBS 43764</strain>
    </source>
</reference>
<protein>
    <recommendedName>
        <fullName evidence="1">N-acetyltransferase domain-containing protein</fullName>
    </recommendedName>
</protein>
<accession>A0A0D2AJG9</accession>
<organism evidence="2 3">
    <name type="scientific">Verruconis gallopava</name>
    <dbReference type="NCBI Taxonomy" id="253628"/>
    <lineage>
        <taxon>Eukaryota</taxon>
        <taxon>Fungi</taxon>
        <taxon>Dikarya</taxon>
        <taxon>Ascomycota</taxon>
        <taxon>Pezizomycotina</taxon>
        <taxon>Dothideomycetes</taxon>
        <taxon>Pleosporomycetidae</taxon>
        <taxon>Venturiales</taxon>
        <taxon>Sympoventuriaceae</taxon>
        <taxon>Verruconis</taxon>
    </lineage>
</organism>
<dbReference type="InterPro" id="IPR000182">
    <property type="entry name" value="GNAT_dom"/>
</dbReference>
<sequence length="247" mass="27179">MEFTSLPNTDFIVIPKSCRDASLWSLLVEKSKRFRLNSLKESPEAFASTYEREKAFEDSVWADRLSSLRATTVVGVERFSGMEVKNKDDDSAMIRALVESSWQSTTVVVEPPEEALASLSASRSPWHAITTTTDASVEPGPSKKITFVLNGVYVAPAFREQGIGKATLHAAVSVGRSIAAARGRHLVHFQVRVDTANTAASSLYEKAGFHEVRREHLNMGTVVRDGLVRQREAVVAVLDRVDSLDDT</sequence>
<dbReference type="OrthoDB" id="41532at2759"/>
<keyword evidence="3" id="KW-1185">Reference proteome</keyword>
<dbReference type="PANTHER" id="PTHR43072:SF60">
    <property type="entry name" value="L-2,4-DIAMINOBUTYRIC ACID ACETYLTRANSFERASE"/>
    <property type="match status" value="1"/>
</dbReference>